<keyword evidence="1 2" id="KW-0808">Transferase</keyword>
<dbReference type="PANTHER" id="PTHR32268">
    <property type="entry name" value="HOMOSERINE O-ACETYLTRANSFERASE"/>
    <property type="match status" value="1"/>
</dbReference>
<evidence type="ECO:0000313" key="5">
    <source>
        <dbReference type="EMBL" id="RKR83258.1"/>
    </source>
</evidence>
<dbReference type="HAMAP" id="MF_00296">
    <property type="entry name" value="MetX_acyltransf"/>
    <property type="match status" value="1"/>
</dbReference>
<name>A0A495J4E9_9SPHI</name>
<feature type="binding site" evidence="2">
    <location>
        <position position="204"/>
    </location>
    <ligand>
        <name>substrate</name>
    </ligand>
</feature>
<comment type="subcellular location">
    <subcellularLocation>
        <location evidence="2">Cytoplasm</location>
    </subcellularLocation>
</comment>
<evidence type="ECO:0000259" key="4">
    <source>
        <dbReference type="Pfam" id="PF00561"/>
    </source>
</evidence>
<comment type="function">
    <text evidence="2">Transfers an acetyl group from acetyl-CoA to L-homoserine, forming acetyl-L-homoserine.</text>
</comment>
<comment type="caution">
    <text evidence="5">The sequence shown here is derived from an EMBL/GenBank/DDBJ whole genome shotgun (WGS) entry which is preliminary data.</text>
</comment>
<keyword evidence="2" id="KW-0963">Cytoplasm</keyword>
<feature type="binding site" evidence="2">
    <location>
        <position position="322"/>
    </location>
    <ligand>
        <name>substrate</name>
    </ligand>
</feature>
<dbReference type="PANTHER" id="PTHR32268:SF11">
    <property type="entry name" value="HOMOSERINE O-ACETYLTRANSFERASE"/>
    <property type="match status" value="1"/>
</dbReference>
<dbReference type="PIRSF" id="PIRSF000443">
    <property type="entry name" value="Homoser_Ac_trans"/>
    <property type="match status" value="1"/>
</dbReference>
<dbReference type="InterPro" id="IPR000073">
    <property type="entry name" value="AB_hydrolase_1"/>
</dbReference>
<dbReference type="GO" id="GO:0009086">
    <property type="term" value="P:methionine biosynthetic process"/>
    <property type="evidence" value="ECO:0007669"/>
    <property type="project" value="UniProtKB-UniRule"/>
</dbReference>
<dbReference type="UniPathway" id="UPA00051">
    <property type="reaction ID" value="UER00074"/>
</dbReference>
<proteinExistence type="inferred from homology"/>
<comment type="catalytic activity">
    <reaction evidence="2">
        <text>L-homoserine + acetyl-CoA = O-acetyl-L-homoserine + CoA</text>
        <dbReference type="Rhea" id="RHEA:13701"/>
        <dbReference type="ChEBI" id="CHEBI:57287"/>
        <dbReference type="ChEBI" id="CHEBI:57288"/>
        <dbReference type="ChEBI" id="CHEBI:57476"/>
        <dbReference type="ChEBI" id="CHEBI:57716"/>
        <dbReference type="EC" id="2.3.1.31"/>
    </reaction>
</comment>
<dbReference type="GO" id="GO:0004414">
    <property type="term" value="F:homoserine O-acetyltransferase activity"/>
    <property type="evidence" value="ECO:0007669"/>
    <property type="project" value="UniProtKB-UniRule"/>
</dbReference>
<dbReference type="Pfam" id="PF00561">
    <property type="entry name" value="Abhydrolase_1"/>
    <property type="match status" value="1"/>
</dbReference>
<keyword evidence="2" id="KW-0028">Amino-acid biosynthesis</keyword>
<reference evidence="5 6" key="1">
    <citation type="submission" date="2018-10" db="EMBL/GenBank/DDBJ databases">
        <title>Genomic Encyclopedia of Archaeal and Bacterial Type Strains, Phase II (KMG-II): from individual species to whole genera.</title>
        <authorList>
            <person name="Goeker M."/>
        </authorList>
    </citation>
    <scope>NUCLEOTIDE SEQUENCE [LARGE SCALE GENOMIC DNA]</scope>
    <source>
        <strain evidence="5 6">DSM 18602</strain>
    </source>
</reference>
<comment type="similarity">
    <text evidence="2">Belongs to the AB hydrolase superfamily. MetX family.</text>
</comment>
<dbReference type="GO" id="GO:0009092">
    <property type="term" value="P:homoserine metabolic process"/>
    <property type="evidence" value="ECO:0007669"/>
    <property type="project" value="TreeGrafter"/>
</dbReference>
<dbReference type="SUPFAM" id="SSF53474">
    <property type="entry name" value="alpha/beta-Hydrolases"/>
    <property type="match status" value="1"/>
</dbReference>
<dbReference type="AlphaFoldDB" id="A0A495J4E9"/>
<dbReference type="GO" id="GO:0005737">
    <property type="term" value="C:cytoplasm"/>
    <property type="evidence" value="ECO:0007669"/>
    <property type="project" value="UniProtKB-SubCell"/>
</dbReference>
<accession>A0A495J4E9</accession>
<keyword evidence="2" id="KW-0486">Methionine biosynthesis</keyword>
<evidence type="ECO:0000256" key="2">
    <source>
        <dbReference type="HAMAP-Rule" id="MF_00296"/>
    </source>
</evidence>
<feature type="domain" description="AB hydrolase-1" evidence="4">
    <location>
        <begin position="43"/>
        <end position="322"/>
    </location>
</feature>
<dbReference type="NCBIfam" id="TIGR01392">
    <property type="entry name" value="homoserO_Ac_trn"/>
    <property type="match status" value="1"/>
</dbReference>
<dbReference type="InterPro" id="IPR008220">
    <property type="entry name" value="HAT_MetX-like"/>
</dbReference>
<gene>
    <name evidence="2" type="primary">metXA</name>
    <name evidence="5" type="ORF">BDD43_3462</name>
</gene>
<comment type="pathway">
    <text evidence="2">Amino-acid biosynthesis; L-methionine biosynthesis via de novo pathway; O-acetyl-L-homoserine from L-homoserine: step 1/1.</text>
</comment>
<feature type="active site" evidence="2 3">
    <location>
        <position position="321"/>
    </location>
</feature>
<keyword evidence="6" id="KW-1185">Reference proteome</keyword>
<keyword evidence="2" id="KW-0012">Acyltransferase</keyword>
<comment type="subunit">
    <text evidence="2">Homodimer.</text>
</comment>
<dbReference type="InterPro" id="IPR029058">
    <property type="entry name" value="AB_hydrolase_fold"/>
</dbReference>
<feature type="active site" evidence="2 3">
    <location>
        <position position="292"/>
    </location>
</feature>
<comment type="caution">
    <text evidence="2">Lacks conserved residue(s) required for the propagation of feature annotation.</text>
</comment>
<feature type="active site" description="Nucleophile" evidence="2 3">
    <location>
        <position position="138"/>
    </location>
</feature>
<evidence type="ECO:0000256" key="1">
    <source>
        <dbReference type="ARBA" id="ARBA00022679"/>
    </source>
</evidence>
<dbReference type="EMBL" id="RBKU01000001">
    <property type="protein sequence ID" value="RKR83258.1"/>
    <property type="molecule type" value="Genomic_DNA"/>
</dbReference>
<dbReference type="Gene3D" id="3.40.50.1820">
    <property type="entry name" value="alpha/beta hydrolase"/>
    <property type="match status" value="1"/>
</dbReference>
<organism evidence="5 6">
    <name type="scientific">Mucilaginibacter gracilis</name>
    <dbReference type="NCBI Taxonomy" id="423350"/>
    <lineage>
        <taxon>Bacteria</taxon>
        <taxon>Pseudomonadati</taxon>
        <taxon>Bacteroidota</taxon>
        <taxon>Sphingobacteriia</taxon>
        <taxon>Sphingobacteriales</taxon>
        <taxon>Sphingobacteriaceae</taxon>
        <taxon>Mucilaginibacter</taxon>
    </lineage>
</organism>
<dbReference type="EC" id="2.3.1.31" evidence="2"/>
<sequence>MRLMSAETFKYSKTITLESGQKLHGLQIGYHTFGKLNKNRNNVIWVCHALTANSDVMDWWAGLFGENDLFNPEEHYIVCANVLTSPYGTTNPVSINPLTQQGYFLSFPQVTIRDMVQVHQILAGHLGVDQIKVLIGGSLGGQQAMEWAISQPQKIDNLILIATNAKHSPWGIAFNESQRLAISTDRTFYANKPDGGNKGLKAARSMALLSYRGYEAYHATQLDKDNEKLDDYKAASYQNYQGEKLVKRFNAYSYWYLSKAMDSHNVGRSRDGIEQALGTIKAKTLVIGITSDFLFPVSEQQYLARHIPNAVYSEFNSMYAHDSFLIETEILTKTIADFLDESLDGKVVKMQTA</sequence>
<evidence type="ECO:0000256" key="3">
    <source>
        <dbReference type="PIRSR" id="PIRSR000443-1"/>
    </source>
</evidence>
<dbReference type="Proteomes" id="UP000268007">
    <property type="component" value="Unassembled WGS sequence"/>
</dbReference>
<evidence type="ECO:0000313" key="6">
    <source>
        <dbReference type="Proteomes" id="UP000268007"/>
    </source>
</evidence>
<protein>
    <recommendedName>
        <fullName evidence="2">Homoserine O-acetyltransferase</fullName>
        <shortName evidence="2">HAT</shortName>
        <ecNumber evidence="2">2.3.1.31</ecNumber>
    </recommendedName>
    <alternativeName>
        <fullName evidence="2">Homoserine transacetylase</fullName>
        <shortName evidence="2">HTA</shortName>
    </alternativeName>
</protein>